<feature type="transmembrane region" description="Helical" evidence="1">
    <location>
        <begin position="201"/>
        <end position="225"/>
    </location>
</feature>
<feature type="transmembrane region" description="Helical" evidence="1">
    <location>
        <begin position="38"/>
        <end position="60"/>
    </location>
</feature>
<dbReference type="PANTHER" id="PTHR40089:SF1">
    <property type="entry name" value="ETHANOLAMINE PERMEASE EUTH-RELATED"/>
    <property type="match status" value="1"/>
</dbReference>
<keyword evidence="1" id="KW-1133">Transmembrane helix</keyword>
<reference evidence="2 3" key="1">
    <citation type="submission" date="2021-01" db="EMBL/GenBank/DDBJ databases">
        <title>Genomic Encyclopedia of Type Strains, Phase IV (KMG-IV): sequencing the most valuable type-strain genomes for metagenomic binning, comparative biology and taxonomic classification.</title>
        <authorList>
            <person name="Goeker M."/>
        </authorList>
    </citation>
    <scope>NUCLEOTIDE SEQUENCE [LARGE SCALE GENOMIC DNA]</scope>
    <source>
        <strain evidence="2 3">DSM 25540</strain>
    </source>
</reference>
<proteinExistence type="predicted"/>
<keyword evidence="1" id="KW-0812">Transmembrane</keyword>
<dbReference type="Pfam" id="PF04346">
    <property type="entry name" value="EutH"/>
    <property type="match status" value="1"/>
</dbReference>
<feature type="transmembrane region" description="Helical" evidence="1">
    <location>
        <begin position="305"/>
        <end position="326"/>
    </location>
</feature>
<comment type="caution">
    <text evidence="2">The sequence shown here is derived from an EMBL/GenBank/DDBJ whole genome shotgun (WGS) entry which is preliminary data.</text>
</comment>
<accession>A0ABS2PAJ1</accession>
<dbReference type="InterPro" id="IPR007441">
    <property type="entry name" value="EutH"/>
</dbReference>
<dbReference type="RefSeq" id="WP_204696184.1">
    <property type="nucleotide sequence ID" value="NZ_JAFBEC010000003.1"/>
</dbReference>
<name>A0ABS2PAJ1_9BACL</name>
<dbReference type="Proteomes" id="UP000741863">
    <property type="component" value="Unassembled WGS sequence"/>
</dbReference>
<gene>
    <name evidence="2" type="ORF">JOD17_001188</name>
</gene>
<organism evidence="2 3">
    <name type="scientific">Geomicrobium sediminis</name>
    <dbReference type="NCBI Taxonomy" id="1347788"/>
    <lineage>
        <taxon>Bacteria</taxon>
        <taxon>Bacillati</taxon>
        <taxon>Bacillota</taxon>
        <taxon>Bacilli</taxon>
        <taxon>Bacillales</taxon>
        <taxon>Geomicrobium</taxon>
    </lineage>
</organism>
<dbReference type="PANTHER" id="PTHR40089">
    <property type="entry name" value="ETHANOLAMINE UTILIZATION PROTEIN EUTH"/>
    <property type="match status" value="1"/>
</dbReference>
<keyword evidence="1" id="KW-0472">Membrane</keyword>
<dbReference type="PIRSF" id="PIRSF019466">
    <property type="entry name" value="EutH"/>
    <property type="match status" value="1"/>
</dbReference>
<feature type="transmembrane region" description="Helical" evidence="1">
    <location>
        <begin position="6"/>
        <end position="26"/>
    </location>
</feature>
<dbReference type="EMBL" id="JAFBEC010000003">
    <property type="protein sequence ID" value="MBM7632095.1"/>
    <property type="molecule type" value="Genomic_DNA"/>
</dbReference>
<protein>
    <submittedName>
        <fullName evidence="2">Ethanolamine transporter</fullName>
    </submittedName>
</protein>
<feature type="transmembrane region" description="Helical" evidence="1">
    <location>
        <begin position="107"/>
        <end position="132"/>
    </location>
</feature>
<feature type="transmembrane region" description="Helical" evidence="1">
    <location>
        <begin position="170"/>
        <end position="189"/>
    </location>
</feature>
<feature type="transmembrane region" description="Helical" evidence="1">
    <location>
        <begin position="237"/>
        <end position="257"/>
    </location>
</feature>
<evidence type="ECO:0000313" key="3">
    <source>
        <dbReference type="Proteomes" id="UP000741863"/>
    </source>
</evidence>
<keyword evidence="3" id="KW-1185">Reference proteome</keyword>
<evidence type="ECO:0000313" key="2">
    <source>
        <dbReference type="EMBL" id="MBM7632095.1"/>
    </source>
</evidence>
<evidence type="ECO:0000256" key="1">
    <source>
        <dbReference type="SAM" id="Phobius"/>
    </source>
</evidence>
<feature type="transmembrane region" description="Helical" evidence="1">
    <location>
        <begin position="332"/>
        <end position="354"/>
    </location>
</feature>
<sequence length="359" mass="37696">MTTINDYILLILSIGFIIAAIDYVLGNKFGLGNQFQQAFAMLGSLTIVIVGMVTIAPIIANGLAYVSEPLYIHTGIDPAAVINTVLALDMGGYAMAETLSYSDQAALFSWVLLGTMYGPTLSFTVPVALGIIRKGDVSYFIRGILLGIVCAPIGCLLGGFVAGFPLSMMLINLIPAIGASIIIIIGLLWKPEGTVQVFTWLGRMVTVIAVIGLSVLMMDAIFPGVEVSGITPIEESMAIVGRIVLVLAGAIPLTYLLSKALRKPLQSFGERMGINKESSTGLLASLAHAIPAFHLFHEMNPRGKVLVASFAVAGAFVFGGHLGFVAGIDANYVSAMVVGKLTAGLLALVVTYSVTKAMP</sequence>
<feature type="transmembrane region" description="Helical" evidence="1">
    <location>
        <begin position="144"/>
        <end position="164"/>
    </location>
</feature>